<reference evidence="4" key="2">
    <citation type="submission" date="2025-09" db="UniProtKB">
        <authorList>
            <consortium name="Ensembl"/>
        </authorList>
    </citation>
    <scope>IDENTIFICATION</scope>
</reference>
<dbReference type="PANTHER" id="PTHR31259:SF3">
    <property type="entry name" value="ENDOSOME-ASSOCIATED-TRAFFICKING REGULATOR 1"/>
    <property type="match status" value="1"/>
</dbReference>
<name>A0A8C3T1Q6_CHESE</name>
<dbReference type="GO" id="GO:0055037">
    <property type="term" value="C:recycling endosome"/>
    <property type="evidence" value="ECO:0007669"/>
    <property type="project" value="TreeGrafter"/>
</dbReference>
<dbReference type="GO" id="GO:0005813">
    <property type="term" value="C:centrosome"/>
    <property type="evidence" value="ECO:0007669"/>
    <property type="project" value="TreeGrafter"/>
</dbReference>
<dbReference type="GO" id="GO:1903566">
    <property type="term" value="P:positive regulation of protein localization to cilium"/>
    <property type="evidence" value="ECO:0007669"/>
    <property type="project" value="TreeGrafter"/>
</dbReference>
<dbReference type="GO" id="GO:0005769">
    <property type="term" value="C:early endosome"/>
    <property type="evidence" value="ECO:0007669"/>
    <property type="project" value="TreeGrafter"/>
</dbReference>
<sequence length="92" mass="10108">IKAAKLKQEMSLLQVELESFKAENDMLRAGQSDSLGAVQQNVDVALQNLCRVIANAHLSIKQLVSGTEMLHFVADLLKSIDKISEVKKEDDG</sequence>
<dbReference type="Proteomes" id="UP000694403">
    <property type="component" value="Unplaced"/>
</dbReference>
<evidence type="ECO:0000256" key="3">
    <source>
        <dbReference type="ARBA" id="ARBA00023054"/>
    </source>
</evidence>
<evidence type="ECO:0000256" key="2">
    <source>
        <dbReference type="ARBA" id="ARBA00016007"/>
    </source>
</evidence>
<comment type="similarity">
    <text evidence="1">Belongs to the ENTR1 family.</text>
</comment>
<evidence type="ECO:0000256" key="1">
    <source>
        <dbReference type="ARBA" id="ARBA00007791"/>
    </source>
</evidence>
<evidence type="ECO:0000313" key="5">
    <source>
        <dbReference type="Proteomes" id="UP000694403"/>
    </source>
</evidence>
<dbReference type="PANTHER" id="PTHR31259">
    <property type="entry name" value="ENDOSOME-ASSOCIATED TRAFFICKING REGULATOR 1"/>
    <property type="match status" value="1"/>
</dbReference>
<dbReference type="GO" id="GO:0030496">
    <property type="term" value="C:midbody"/>
    <property type="evidence" value="ECO:0007669"/>
    <property type="project" value="TreeGrafter"/>
</dbReference>
<reference evidence="4" key="1">
    <citation type="submission" date="2025-08" db="UniProtKB">
        <authorList>
            <consortium name="Ensembl"/>
        </authorList>
    </citation>
    <scope>IDENTIFICATION</scope>
</reference>
<dbReference type="GO" id="GO:0036064">
    <property type="term" value="C:ciliary basal body"/>
    <property type="evidence" value="ECO:0007669"/>
    <property type="project" value="TreeGrafter"/>
</dbReference>
<dbReference type="GO" id="GO:0045724">
    <property type="term" value="P:positive regulation of cilium assembly"/>
    <property type="evidence" value="ECO:0007669"/>
    <property type="project" value="TreeGrafter"/>
</dbReference>
<dbReference type="AlphaFoldDB" id="A0A8C3T1Q6"/>
<proteinExistence type="inferred from homology"/>
<accession>A0A8C3T1Q6</accession>
<organism evidence="4 5">
    <name type="scientific">Chelydra serpentina</name>
    <name type="common">Snapping turtle</name>
    <name type="synonym">Testudo serpentina</name>
    <dbReference type="NCBI Taxonomy" id="8475"/>
    <lineage>
        <taxon>Eukaryota</taxon>
        <taxon>Metazoa</taxon>
        <taxon>Chordata</taxon>
        <taxon>Craniata</taxon>
        <taxon>Vertebrata</taxon>
        <taxon>Euteleostomi</taxon>
        <taxon>Archelosauria</taxon>
        <taxon>Testudinata</taxon>
        <taxon>Testudines</taxon>
        <taxon>Cryptodira</taxon>
        <taxon>Durocryptodira</taxon>
        <taxon>Americhelydia</taxon>
        <taxon>Chelydroidea</taxon>
        <taxon>Chelydridae</taxon>
        <taxon>Chelydra</taxon>
    </lineage>
</organism>
<keyword evidence="3" id="KW-0175">Coiled coil</keyword>
<dbReference type="InterPro" id="IPR026757">
    <property type="entry name" value="ENTR1"/>
</dbReference>
<dbReference type="GO" id="GO:0032465">
    <property type="term" value="P:regulation of cytokinesis"/>
    <property type="evidence" value="ECO:0007669"/>
    <property type="project" value="TreeGrafter"/>
</dbReference>
<protein>
    <recommendedName>
        <fullName evidence="2">Endosome-associated-trafficking regulator 1</fullName>
    </recommendedName>
</protein>
<keyword evidence="5" id="KW-1185">Reference proteome</keyword>
<dbReference type="Ensembl" id="ENSCSRT00000022877.1">
    <property type="protein sequence ID" value="ENSCSRP00000021907.1"/>
    <property type="gene ID" value="ENSCSRG00000016563.1"/>
</dbReference>
<evidence type="ECO:0000313" key="4">
    <source>
        <dbReference type="Ensembl" id="ENSCSRP00000021907.1"/>
    </source>
</evidence>